<keyword evidence="2" id="KW-1185">Reference proteome</keyword>
<dbReference type="EMBL" id="CAJVPT010060109">
    <property type="protein sequence ID" value="CAG8763127.1"/>
    <property type="molecule type" value="Genomic_DNA"/>
</dbReference>
<dbReference type="Proteomes" id="UP000789525">
    <property type="component" value="Unassembled WGS sequence"/>
</dbReference>
<sequence length="88" mass="10387">LKFTDKFALRLSNKVDIDDVREAERLLKEAIQLAAFNPETGEIDMDLLTTGFNTITWAKAYENFKEQSYENLHEREFDRAIRFLEREG</sequence>
<gene>
    <name evidence="1" type="ORF">ACOLOM_LOCUS13299</name>
</gene>
<evidence type="ECO:0000313" key="1">
    <source>
        <dbReference type="EMBL" id="CAG8763127.1"/>
    </source>
</evidence>
<evidence type="ECO:0000313" key="2">
    <source>
        <dbReference type="Proteomes" id="UP000789525"/>
    </source>
</evidence>
<proteinExistence type="predicted"/>
<feature type="non-terminal residue" evidence="1">
    <location>
        <position position="88"/>
    </location>
</feature>
<accession>A0ACA9QQW9</accession>
<protein>
    <submittedName>
        <fullName evidence="1">17076_t:CDS:1</fullName>
    </submittedName>
</protein>
<reference evidence="1" key="1">
    <citation type="submission" date="2021-06" db="EMBL/GenBank/DDBJ databases">
        <authorList>
            <person name="Kallberg Y."/>
            <person name="Tangrot J."/>
            <person name="Rosling A."/>
        </authorList>
    </citation>
    <scope>NUCLEOTIDE SEQUENCE</scope>
    <source>
        <strain evidence="1">CL356</strain>
    </source>
</reference>
<comment type="caution">
    <text evidence="1">The sequence shown here is derived from an EMBL/GenBank/DDBJ whole genome shotgun (WGS) entry which is preliminary data.</text>
</comment>
<organism evidence="1 2">
    <name type="scientific">Acaulospora colombiana</name>
    <dbReference type="NCBI Taxonomy" id="27376"/>
    <lineage>
        <taxon>Eukaryota</taxon>
        <taxon>Fungi</taxon>
        <taxon>Fungi incertae sedis</taxon>
        <taxon>Mucoromycota</taxon>
        <taxon>Glomeromycotina</taxon>
        <taxon>Glomeromycetes</taxon>
        <taxon>Diversisporales</taxon>
        <taxon>Acaulosporaceae</taxon>
        <taxon>Acaulospora</taxon>
    </lineage>
</organism>
<name>A0ACA9QQW9_9GLOM</name>
<feature type="non-terminal residue" evidence="1">
    <location>
        <position position="1"/>
    </location>
</feature>